<dbReference type="AlphaFoldDB" id="A0A3B0Y6D2"/>
<protein>
    <submittedName>
        <fullName evidence="1">Uncharacterized protein</fullName>
    </submittedName>
</protein>
<organism evidence="1">
    <name type="scientific">hydrothermal vent metagenome</name>
    <dbReference type="NCBI Taxonomy" id="652676"/>
    <lineage>
        <taxon>unclassified sequences</taxon>
        <taxon>metagenomes</taxon>
        <taxon>ecological metagenomes</taxon>
    </lineage>
</organism>
<name>A0A3B0Y6D2_9ZZZZ</name>
<evidence type="ECO:0000313" key="1">
    <source>
        <dbReference type="EMBL" id="VAW76348.1"/>
    </source>
</evidence>
<sequence length="32" mass="3732">MRPNIGDHMPLSQLYVFLDKKLSVESVTDRIE</sequence>
<proteinExistence type="predicted"/>
<dbReference type="EMBL" id="UOFM01000172">
    <property type="protein sequence ID" value="VAW76348.1"/>
    <property type="molecule type" value="Genomic_DNA"/>
</dbReference>
<accession>A0A3B0Y6D2</accession>
<gene>
    <name evidence="1" type="ORF">MNBD_GAMMA14-96</name>
</gene>
<reference evidence="1" key="1">
    <citation type="submission" date="2018-06" db="EMBL/GenBank/DDBJ databases">
        <authorList>
            <person name="Zhirakovskaya E."/>
        </authorList>
    </citation>
    <scope>NUCLEOTIDE SEQUENCE</scope>
</reference>